<evidence type="ECO:0000313" key="2">
    <source>
        <dbReference type="Proteomes" id="UP000435837"/>
    </source>
</evidence>
<dbReference type="EMBL" id="BLIN01000005">
    <property type="protein sequence ID" value="GFE07700.1"/>
    <property type="molecule type" value="Genomic_DNA"/>
</dbReference>
<evidence type="ECO:0000313" key="1">
    <source>
        <dbReference type="EMBL" id="GFE07700.1"/>
    </source>
</evidence>
<accession>A0A640S924</accession>
<dbReference type="Proteomes" id="UP000435837">
    <property type="component" value="Unassembled WGS sequence"/>
</dbReference>
<dbReference type="AlphaFoldDB" id="A0A640S924"/>
<reference evidence="1 2" key="1">
    <citation type="submission" date="2019-12" db="EMBL/GenBank/DDBJ databases">
        <title>Whole genome shotgun sequence of Streptomyces caniferus NBRC 15389.</title>
        <authorList>
            <person name="Ichikawa N."/>
            <person name="Kimura A."/>
            <person name="Kitahashi Y."/>
            <person name="Komaki H."/>
            <person name="Tamura T."/>
        </authorList>
    </citation>
    <scope>NUCLEOTIDE SEQUENCE [LARGE SCALE GENOMIC DNA]</scope>
    <source>
        <strain evidence="1 2">NBRC 15389</strain>
    </source>
</reference>
<protein>
    <submittedName>
        <fullName evidence="1">Uncharacterized protein</fullName>
    </submittedName>
</protein>
<gene>
    <name evidence="1" type="ORF">Scani_39680</name>
</gene>
<dbReference type="RefSeq" id="WP_159477729.1">
    <property type="nucleotide sequence ID" value="NZ_BAAATH010000022.1"/>
</dbReference>
<name>A0A640S924_9ACTN</name>
<organism evidence="1 2">
    <name type="scientific">Streptomyces caniferus</name>
    <dbReference type="NCBI Taxonomy" id="285557"/>
    <lineage>
        <taxon>Bacteria</taxon>
        <taxon>Bacillati</taxon>
        <taxon>Actinomycetota</taxon>
        <taxon>Actinomycetes</taxon>
        <taxon>Kitasatosporales</taxon>
        <taxon>Streptomycetaceae</taxon>
        <taxon>Streptomyces</taxon>
    </lineage>
</organism>
<comment type="caution">
    <text evidence="1">The sequence shown here is derived from an EMBL/GenBank/DDBJ whole genome shotgun (WGS) entry which is preliminary data.</text>
</comment>
<dbReference type="GeneID" id="96633479"/>
<proteinExistence type="predicted"/>
<dbReference type="OrthoDB" id="5192631at2"/>
<sequence length="106" mass="11404">MAKKDQSTDAAKEKDREKWMARFQVRLAMQPGVDRAVVLQAVKELTAHCAATGEHPRTAFGDPDDCAVQAAARLVPADRAARAKRHNAVVDTLGSVLKRVGDVAGL</sequence>